<comment type="caution">
    <text evidence="1">The sequence shown here is derived from an EMBL/GenBank/DDBJ whole genome shotgun (WGS) entry which is preliminary data.</text>
</comment>
<keyword evidence="2" id="KW-1185">Reference proteome</keyword>
<name>A0ACC0VKK5_9STRA</name>
<dbReference type="EMBL" id="CM047587">
    <property type="protein sequence ID" value="KAI9906316.1"/>
    <property type="molecule type" value="Genomic_DNA"/>
</dbReference>
<gene>
    <name evidence="1" type="ORF">PsorP6_003795</name>
</gene>
<sequence length="164" mass="18467">MIPCSLVEDAADPTTLTCHTMVEVSNTTTSRRCIAVYDDQGNHVAGFVEDTKLVNTQAVQTLMKSRNLQPKRQELSIQELDSLIAQFIAQDVQHFKTHEDLLATIQVQPAYLRQMYKLPPAWLDGTYHLHAVYRATRGMVLPATLTDPLEYLRAKFNVPTATPL</sequence>
<dbReference type="Proteomes" id="UP001163321">
    <property type="component" value="Chromosome 8"/>
</dbReference>
<protein>
    <submittedName>
        <fullName evidence="1">Uncharacterized protein</fullName>
    </submittedName>
</protein>
<reference evidence="1 2" key="1">
    <citation type="journal article" date="2022" name="bioRxiv">
        <title>The genome of the oomycete Peronosclerospora sorghi, a cosmopolitan pathogen of maize and sorghum, is inflated with dispersed pseudogenes.</title>
        <authorList>
            <person name="Fletcher K."/>
            <person name="Martin F."/>
            <person name="Isakeit T."/>
            <person name="Cavanaugh K."/>
            <person name="Magill C."/>
            <person name="Michelmore R."/>
        </authorList>
    </citation>
    <scope>NUCLEOTIDE SEQUENCE [LARGE SCALE GENOMIC DNA]</scope>
    <source>
        <strain evidence="1">P6</strain>
    </source>
</reference>
<accession>A0ACC0VKK5</accession>
<proteinExistence type="predicted"/>
<evidence type="ECO:0000313" key="2">
    <source>
        <dbReference type="Proteomes" id="UP001163321"/>
    </source>
</evidence>
<evidence type="ECO:0000313" key="1">
    <source>
        <dbReference type="EMBL" id="KAI9906316.1"/>
    </source>
</evidence>
<organism evidence="1 2">
    <name type="scientific">Peronosclerospora sorghi</name>
    <dbReference type="NCBI Taxonomy" id="230839"/>
    <lineage>
        <taxon>Eukaryota</taxon>
        <taxon>Sar</taxon>
        <taxon>Stramenopiles</taxon>
        <taxon>Oomycota</taxon>
        <taxon>Peronosporomycetes</taxon>
        <taxon>Peronosporales</taxon>
        <taxon>Peronosporaceae</taxon>
        <taxon>Peronosclerospora</taxon>
    </lineage>
</organism>